<keyword evidence="11" id="KW-0460">Magnesium</keyword>
<dbReference type="EMBL" id="SDMR01000006">
    <property type="protein sequence ID" value="TBT95165.1"/>
    <property type="molecule type" value="Genomic_DNA"/>
</dbReference>
<dbReference type="EC" id="1.2.4.2" evidence="6"/>
<dbReference type="Pfam" id="PF02779">
    <property type="entry name" value="Transket_pyr"/>
    <property type="match status" value="1"/>
</dbReference>
<evidence type="ECO:0000256" key="11">
    <source>
        <dbReference type="ARBA" id="ARBA00022842"/>
    </source>
</evidence>
<organism evidence="20 21">
    <name type="scientific">Propioniciclava tarda</name>
    <dbReference type="NCBI Taxonomy" id="433330"/>
    <lineage>
        <taxon>Bacteria</taxon>
        <taxon>Bacillati</taxon>
        <taxon>Actinomycetota</taxon>
        <taxon>Actinomycetes</taxon>
        <taxon>Propionibacteriales</taxon>
        <taxon>Propionibacteriaceae</taxon>
        <taxon>Propioniciclava</taxon>
    </lineage>
</organism>
<evidence type="ECO:0000313" key="21">
    <source>
        <dbReference type="Proteomes" id="UP000291933"/>
    </source>
</evidence>
<comment type="cofactor">
    <cofactor evidence="2">
        <name>thiamine diphosphate</name>
        <dbReference type="ChEBI" id="CHEBI:58937"/>
    </cofactor>
</comment>
<sequence>MATTPDNNPIDLPSDFGANDWLIDEMYDRYLSDPSSVDAVWVEFFRKQTADAAGAAPTSAPAPASTARPAPAPAAAAPASAPVAAAPVAAPAAPPAATQAAPAASVRDSEKQKEVARQVETIKAAAPAKSGPQDPGSGGGLSANRPTGPVQAQAKDGATTTILKGAPMRTAKNMDLSLSMPTATTVRNVPMKLVIDQRQLINDHLARTTGGKISFTHLIGYAMVKALTMVPEMNCAYAEVEGKPAVVVPASINLGLAIDQKKGDVRQLLVPNIKGADEMNFAEFWRAYEDLVKKARTGALTVDDFAGTTVSLTNPGGLGTSHSVPRLMTGQGIILGVGSIDWPPEFQGASDQRRNELGVSKITTLTSTYDHRVIQGATSGEFLKVMHELMIGKHDFYDQIFAALRIPYTPLRWEDDDSAHRSYEVNKGARVIQLIEAYRTWGHLVADTDPLEYRQRNHPDLDLSNHGLTIWDLDREFPVGTFGGHDRETMTLRDILAQLRRSYCGSFGTEYMHIQEPAQRRWLQERIERPFRRWSREEHLRILDKLNEAEIFETFLQTKFVGQKRFSLEGAESTIVAVDEVCDRAAEHDLAEVVIGMPHRGRLNVLANVAGKSYGQIFREFDGKIDLEQTMGTGDVKYHLGAEGEFTAVSGKKVKTSVAANPSHLETVNPVVGGITRAKQDWLRINAGDSNFSVLPVLLHGDAAFSGQGVVYEVLQMSRLRGFRVGGTVHIIVNNQVGFTTAPSESRSSTYCTDVAKVVQAPIFHVNGDDPEAVARTARLAVEFRQAFHVDVVLDIVAYRRRGHNEGDDPSFTQPKMYDLIEQKRSVRKLYTESLIGRGDITTDDADAVSERFRQRLEAVFKEVREATSDEDDKYTRVPFYPAKLGQDQGTSITADTMRLIADAQVSYPDGFEVHPKVLPQMERRREQILEGPIDWATGELLAMGSLLLEGRDVRLVGQDSRRGTFSQRFAAVVDRRTNREYVPLKHLTDADSQGHFYVYDSLLSEYAAMGFEYGYSVASPQALVCWEGQFGDFANGAQIIADEYISSGTAKWTQKSGVVLLLPHGYEGQGPDHSSARIERWLQLCSEGALAVCQPSTPANYFHLLRTHTYVNWHRPVVIMTPKSGLRNKLATSMPEDFTNGRWQHAIDDPTITDRGRVREIILCSGKIRWELVVEREKRGLDGQVAIIAIERLYPLPTEHLAAILNNYRHVGDVRWVQDEPENQGAYQFMQLHLAGALAKVMPDYELRMTGVTRPEASAPSVGLLTVHKAQEADLMERAFRA</sequence>
<dbReference type="GO" id="GO:0005829">
    <property type="term" value="C:cytosol"/>
    <property type="evidence" value="ECO:0007669"/>
    <property type="project" value="TreeGrafter"/>
</dbReference>
<keyword evidence="10" id="KW-0479">Metal-binding</keyword>
<evidence type="ECO:0000256" key="4">
    <source>
        <dbReference type="ARBA" id="ARBA00004813"/>
    </source>
</evidence>
<keyword evidence="9" id="KW-0816">Tricarboxylic acid cycle</keyword>
<dbReference type="Gene3D" id="1.10.287.1150">
    <property type="entry name" value="TPP helical domain"/>
    <property type="match status" value="1"/>
</dbReference>
<comment type="catalytic activity">
    <reaction evidence="16">
        <text>N(6)-[(R)-lipoyl]-L-lysyl-[protein] + 2-oxoglutarate + H(+) = N(6)-[(R)-S(8)-succinyldihydrolipoyl]-L-lysyl-[protein] + CO2</text>
        <dbReference type="Rhea" id="RHEA:12188"/>
        <dbReference type="Rhea" id="RHEA-COMP:10474"/>
        <dbReference type="Rhea" id="RHEA-COMP:20092"/>
        <dbReference type="ChEBI" id="CHEBI:15378"/>
        <dbReference type="ChEBI" id="CHEBI:16526"/>
        <dbReference type="ChEBI" id="CHEBI:16810"/>
        <dbReference type="ChEBI" id="CHEBI:83099"/>
        <dbReference type="ChEBI" id="CHEBI:83120"/>
        <dbReference type="EC" id="1.2.4.2"/>
    </reaction>
</comment>
<dbReference type="NCBIfam" id="TIGR00239">
    <property type="entry name" value="2oxo_dh_E1"/>
    <property type="match status" value="1"/>
</dbReference>
<evidence type="ECO:0000256" key="12">
    <source>
        <dbReference type="ARBA" id="ARBA00023002"/>
    </source>
</evidence>
<dbReference type="PANTHER" id="PTHR23152">
    <property type="entry name" value="2-OXOGLUTARATE DEHYDROGENASE"/>
    <property type="match status" value="1"/>
</dbReference>
<proteinExistence type="inferred from homology"/>
<comment type="function">
    <text evidence="3">E1 component of the 2-oxoglutarate dehydrogenase (OGDH) complex which catalyzes the decarboxylation of 2-oxoglutarate, the first step in the conversion of 2-oxoglutarate to succinyl-CoA and CO(2).</text>
</comment>
<keyword evidence="12" id="KW-0560">Oxidoreductase</keyword>
<keyword evidence="13" id="KW-0786">Thiamine pyrophosphate</keyword>
<dbReference type="InterPro" id="IPR032106">
    <property type="entry name" value="2-oxogl_dehyd_N"/>
</dbReference>
<keyword evidence="21" id="KW-1185">Reference proteome</keyword>
<feature type="compositionally biased region" description="Basic and acidic residues" evidence="18">
    <location>
        <begin position="107"/>
        <end position="117"/>
    </location>
</feature>
<dbReference type="InterPro" id="IPR005475">
    <property type="entry name" value="Transketolase-like_Pyr-bd"/>
</dbReference>
<evidence type="ECO:0000256" key="16">
    <source>
        <dbReference type="ARBA" id="ARBA00051911"/>
    </source>
</evidence>
<evidence type="ECO:0000256" key="6">
    <source>
        <dbReference type="ARBA" id="ARBA00012280"/>
    </source>
</evidence>
<dbReference type="CDD" id="cd02016">
    <property type="entry name" value="TPP_E1_OGDC_like"/>
    <property type="match status" value="1"/>
</dbReference>
<dbReference type="UniPathway" id="UPA00223">
    <property type="reaction ID" value="UER00997"/>
</dbReference>
<dbReference type="Gene3D" id="3.40.50.12470">
    <property type="match status" value="1"/>
</dbReference>
<dbReference type="Proteomes" id="UP000291933">
    <property type="component" value="Unassembled WGS sequence"/>
</dbReference>
<keyword evidence="14" id="KW-0511">Multifunctional enzyme</keyword>
<accession>A0A4Q9KLS1</accession>
<dbReference type="Gene3D" id="3.40.50.970">
    <property type="match status" value="1"/>
</dbReference>
<dbReference type="GO" id="GO:0006099">
    <property type="term" value="P:tricarboxylic acid cycle"/>
    <property type="evidence" value="ECO:0007669"/>
    <property type="project" value="UniProtKB-UniPathway"/>
</dbReference>
<dbReference type="PANTHER" id="PTHR23152:SF4">
    <property type="entry name" value="2-OXOADIPATE DEHYDROGENASE COMPLEX COMPONENT E1"/>
    <property type="match status" value="1"/>
</dbReference>
<reference evidence="20 21" key="1">
    <citation type="submission" date="2019-01" db="EMBL/GenBank/DDBJ databases">
        <title>Lactibacter flavus gen. nov., sp. nov., a novel bacterium of the family Propionibacteriaceae isolated from raw milk and dairy products.</title>
        <authorList>
            <person name="Huptas C."/>
            <person name="Wenning M."/>
            <person name="Breitenwieser F."/>
            <person name="Doll E."/>
            <person name="Von Neubeck M."/>
            <person name="Busse H.-J."/>
            <person name="Scherer S."/>
        </authorList>
    </citation>
    <scope>NUCLEOTIDE SEQUENCE [LARGE SCALE GENOMIC DNA]</scope>
    <source>
        <strain evidence="20 21">DSM 22130</strain>
    </source>
</reference>
<evidence type="ECO:0000256" key="9">
    <source>
        <dbReference type="ARBA" id="ARBA00022532"/>
    </source>
</evidence>
<comment type="cofactor">
    <cofactor evidence="1">
        <name>Mg(2+)</name>
        <dbReference type="ChEBI" id="CHEBI:18420"/>
    </cofactor>
</comment>
<dbReference type="OrthoDB" id="9759785at2"/>
<dbReference type="Pfam" id="PF00198">
    <property type="entry name" value="2-oxoacid_dh"/>
    <property type="match status" value="1"/>
</dbReference>
<evidence type="ECO:0000256" key="17">
    <source>
        <dbReference type="ARBA" id="ARBA00052761"/>
    </source>
</evidence>
<dbReference type="Pfam" id="PF00676">
    <property type="entry name" value="E1_dh"/>
    <property type="match status" value="1"/>
</dbReference>
<dbReference type="SUPFAM" id="SSF52777">
    <property type="entry name" value="CoA-dependent acyltransferases"/>
    <property type="match status" value="1"/>
</dbReference>
<comment type="similarity">
    <text evidence="5">Belongs to the alpha-ketoglutarate dehydrogenase family.</text>
</comment>
<gene>
    <name evidence="20" type="ORF">ET996_06475</name>
</gene>
<evidence type="ECO:0000256" key="7">
    <source>
        <dbReference type="ARBA" id="ARBA00012945"/>
    </source>
</evidence>
<keyword evidence="20" id="KW-0456">Lyase</keyword>
<comment type="catalytic activity">
    <reaction evidence="17">
        <text>N(6)-[(R)-dihydrolipoyl]-L-lysyl-[protein] + succinyl-CoA = N(6)-[(R)-S(8)-succinyldihydrolipoyl]-L-lysyl-[protein] + CoA</text>
        <dbReference type="Rhea" id="RHEA:15213"/>
        <dbReference type="Rhea" id="RHEA-COMP:10475"/>
        <dbReference type="Rhea" id="RHEA-COMP:20092"/>
        <dbReference type="ChEBI" id="CHEBI:57287"/>
        <dbReference type="ChEBI" id="CHEBI:57292"/>
        <dbReference type="ChEBI" id="CHEBI:83100"/>
        <dbReference type="ChEBI" id="CHEBI:83120"/>
        <dbReference type="EC" id="2.3.1.61"/>
    </reaction>
</comment>
<dbReference type="InterPro" id="IPR001078">
    <property type="entry name" value="2-oxoacid_DH_actylTfrase"/>
</dbReference>
<comment type="caution">
    <text evidence="20">The sequence shown here is derived from an EMBL/GenBank/DDBJ whole genome shotgun (WGS) entry which is preliminary data.</text>
</comment>
<dbReference type="SMART" id="SM00861">
    <property type="entry name" value="Transket_pyr"/>
    <property type="match status" value="1"/>
</dbReference>
<dbReference type="InterPro" id="IPR011603">
    <property type="entry name" value="2oxoglutarate_DH_E1"/>
</dbReference>
<feature type="domain" description="Transketolase-like pyrimidine-binding" evidence="19">
    <location>
        <begin position="934"/>
        <end position="1129"/>
    </location>
</feature>
<evidence type="ECO:0000256" key="2">
    <source>
        <dbReference type="ARBA" id="ARBA00001964"/>
    </source>
</evidence>
<dbReference type="EC" id="2.3.1.61" evidence="7"/>
<evidence type="ECO:0000256" key="1">
    <source>
        <dbReference type="ARBA" id="ARBA00001946"/>
    </source>
</evidence>
<name>A0A4Q9KLS1_PROTD</name>
<evidence type="ECO:0000256" key="15">
    <source>
        <dbReference type="ARBA" id="ARBA00030680"/>
    </source>
</evidence>
<evidence type="ECO:0000256" key="8">
    <source>
        <dbReference type="ARBA" id="ARBA00013321"/>
    </source>
</evidence>
<evidence type="ECO:0000256" key="14">
    <source>
        <dbReference type="ARBA" id="ARBA00023268"/>
    </source>
</evidence>
<dbReference type="SUPFAM" id="SSF52518">
    <property type="entry name" value="Thiamin diphosphate-binding fold (THDP-binding)"/>
    <property type="match status" value="2"/>
</dbReference>
<evidence type="ECO:0000256" key="13">
    <source>
        <dbReference type="ARBA" id="ARBA00023052"/>
    </source>
</evidence>
<dbReference type="InterPro" id="IPR023213">
    <property type="entry name" value="CAT-like_dom_sf"/>
</dbReference>
<dbReference type="GO" id="GO:0004149">
    <property type="term" value="F:dihydrolipoyllysine-residue succinyltransferase activity"/>
    <property type="evidence" value="ECO:0007669"/>
    <property type="project" value="UniProtKB-EC"/>
</dbReference>
<feature type="region of interest" description="Disordered" evidence="18">
    <location>
        <begin position="99"/>
        <end position="166"/>
    </location>
</feature>
<dbReference type="Pfam" id="PF16870">
    <property type="entry name" value="OxoGdeHyase_C"/>
    <property type="match status" value="1"/>
</dbReference>
<keyword evidence="20" id="KW-0808">Transferase</keyword>
<evidence type="ECO:0000256" key="18">
    <source>
        <dbReference type="SAM" id="MobiDB-lite"/>
    </source>
</evidence>
<evidence type="ECO:0000313" key="20">
    <source>
        <dbReference type="EMBL" id="TBT95165.1"/>
    </source>
</evidence>
<comment type="pathway">
    <text evidence="4">Carbohydrate metabolism; tricarboxylic acid cycle; succinyl-CoA from 2-oxoglutarate (dehydrogenase route): step 1/1.</text>
</comment>
<dbReference type="InterPro" id="IPR031717">
    <property type="entry name" value="ODO-1/KGD_C"/>
</dbReference>
<feature type="region of interest" description="Disordered" evidence="18">
    <location>
        <begin position="50"/>
        <end position="74"/>
    </location>
</feature>
<dbReference type="GO" id="GO:0030976">
    <property type="term" value="F:thiamine pyrophosphate binding"/>
    <property type="evidence" value="ECO:0007669"/>
    <property type="project" value="InterPro"/>
</dbReference>
<dbReference type="RefSeq" id="WP_131171752.1">
    <property type="nucleotide sequence ID" value="NZ_FXTL01000005.1"/>
</dbReference>
<evidence type="ECO:0000256" key="3">
    <source>
        <dbReference type="ARBA" id="ARBA00003906"/>
    </source>
</evidence>
<dbReference type="GO" id="GO:0000287">
    <property type="term" value="F:magnesium ion binding"/>
    <property type="evidence" value="ECO:0007669"/>
    <property type="project" value="UniProtKB-ARBA"/>
</dbReference>
<dbReference type="InterPro" id="IPR042179">
    <property type="entry name" value="KGD_C_sf"/>
</dbReference>
<dbReference type="Pfam" id="PF16078">
    <property type="entry name" value="2-oxogl_dehyd_N"/>
    <property type="match status" value="1"/>
</dbReference>
<dbReference type="GO" id="GO:0045252">
    <property type="term" value="C:oxoglutarate dehydrogenase complex"/>
    <property type="evidence" value="ECO:0007669"/>
    <property type="project" value="TreeGrafter"/>
</dbReference>
<evidence type="ECO:0000256" key="5">
    <source>
        <dbReference type="ARBA" id="ARBA00006936"/>
    </source>
</evidence>
<dbReference type="NCBIfam" id="NF008907">
    <property type="entry name" value="PRK12270.1"/>
    <property type="match status" value="1"/>
</dbReference>
<dbReference type="GO" id="GO:0004591">
    <property type="term" value="F:oxoglutarate dehydrogenase (succinyl-transferring) activity"/>
    <property type="evidence" value="ECO:0007669"/>
    <property type="project" value="UniProtKB-EC"/>
</dbReference>
<protein>
    <recommendedName>
        <fullName evidence="8">2-oxoglutarate dehydrogenase E1 component</fullName>
        <ecNumber evidence="6">1.2.4.2</ecNumber>
        <ecNumber evidence="7">2.3.1.61</ecNumber>
    </recommendedName>
    <alternativeName>
        <fullName evidence="15">Alpha-ketoglutarate dehydrogenase</fullName>
    </alternativeName>
</protein>
<dbReference type="Gene3D" id="3.40.50.11610">
    <property type="entry name" value="Multifunctional 2-oxoglutarate metabolism enzyme, C-terminal domain"/>
    <property type="match status" value="1"/>
</dbReference>
<evidence type="ECO:0000259" key="19">
    <source>
        <dbReference type="SMART" id="SM00861"/>
    </source>
</evidence>
<dbReference type="FunFam" id="1.10.287.1150:FF:000004">
    <property type="entry name" value="2-oxoglutarate dehydrogenase E1 component"/>
    <property type="match status" value="1"/>
</dbReference>
<evidence type="ECO:0000256" key="10">
    <source>
        <dbReference type="ARBA" id="ARBA00022723"/>
    </source>
</evidence>
<dbReference type="InterPro" id="IPR001017">
    <property type="entry name" value="DH_E1"/>
</dbReference>
<dbReference type="GO" id="GO:0016829">
    <property type="term" value="F:lyase activity"/>
    <property type="evidence" value="ECO:0007669"/>
    <property type="project" value="UniProtKB-KW"/>
</dbReference>
<dbReference type="Gene3D" id="3.30.559.10">
    <property type="entry name" value="Chloramphenicol acetyltransferase-like domain"/>
    <property type="match status" value="1"/>
</dbReference>
<dbReference type="NCBIfam" id="NF006914">
    <property type="entry name" value="PRK09404.1"/>
    <property type="match status" value="1"/>
</dbReference>
<dbReference type="InterPro" id="IPR029061">
    <property type="entry name" value="THDP-binding"/>
</dbReference>